<gene>
    <name evidence="1" type="ORF">LOK49_LG14G01388</name>
</gene>
<evidence type="ECO:0000313" key="1">
    <source>
        <dbReference type="EMBL" id="KAI7985762.1"/>
    </source>
</evidence>
<comment type="caution">
    <text evidence="1">The sequence shown here is derived from an EMBL/GenBank/DDBJ whole genome shotgun (WGS) entry which is preliminary data.</text>
</comment>
<accession>A0ACC0FBN4</accession>
<dbReference type="EMBL" id="CM045772">
    <property type="protein sequence ID" value="KAI7985762.1"/>
    <property type="molecule type" value="Genomic_DNA"/>
</dbReference>
<sequence>MLLNFILYGGGRKGSEDHWAKCEVPSEKLGSSGQRNATRCGLWWVEMLKTRDQFKEAATVYFRISGEVTAQDKAQKYK</sequence>
<name>A0ACC0FBN4_9ERIC</name>
<proteinExistence type="predicted"/>
<keyword evidence="2" id="KW-1185">Reference proteome</keyword>
<protein>
    <submittedName>
        <fullName evidence="1">Uncharacterized protein</fullName>
    </submittedName>
</protein>
<evidence type="ECO:0000313" key="2">
    <source>
        <dbReference type="Proteomes" id="UP001060215"/>
    </source>
</evidence>
<dbReference type="Proteomes" id="UP001060215">
    <property type="component" value="Chromosome 15"/>
</dbReference>
<reference evidence="1 2" key="1">
    <citation type="journal article" date="2022" name="Plant J.">
        <title>Chromosome-level genome of Camellia lanceoleosa provides a valuable resource for understanding genome evolution and self-incompatibility.</title>
        <authorList>
            <person name="Gong W."/>
            <person name="Xiao S."/>
            <person name="Wang L."/>
            <person name="Liao Z."/>
            <person name="Chang Y."/>
            <person name="Mo W."/>
            <person name="Hu G."/>
            <person name="Li W."/>
            <person name="Zhao G."/>
            <person name="Zhu H."/>
            <person name="Hu X."/>
            <person name="Ji K."/>
            <person name="Xiang X."/>
            <person name="Song Q."/>
            <person name="Yuan D."/>
            <person name="Jin S."/>
            <person name="Zhang L."/>
        </authorList>
    </citation>
    <scope>NUCLEOTIDE SEQUENCE [LARGE SCALE GENOMIC DNA]</scope>
    <source>
        <strain evidence="1">SQ_2022a</strain>
    </source>
</reference>
<organism evidence="1 2">
    <name type="scientific">Camellia lanceoleosa</name>
    <dbReference type="NCBI Taxonomy" id="1840588"/>
    <lineage>
        <taxon>Eukaryota</taxon>
        <taxon>Viridiplantae</taxon>
        <taxon>Streptophyta</taxon>
        <taxon>Embryophyta</taxon>
        <taxon>Tracheophyta</taxon>
        <taxon>Spermatophyta</taxon>
        <taxon>Magnoliopsida</taxon>
        <taxon>eudicotyledons</taxon>
        <taxon>Gunneridae</taxon>
        <taxon>Pentapetalae</taxon>
        <taxon>asterids</taxon>
        <taxon>Ericales</taxon>
        <taxon>Theaceae</taxon>
        <taxon>Camellia</taxon>
    </lineage>
</organism>